<comment type="caution">
    <text evidence="1">The sequence shown here is derived from an EMBL/GenBank/DDBJ whole genome shotgun (WGS) entry which is preliminary data.</text>
</comment>
<sequence>MKTVTMRVDDTVYRMIKTAADGQKRNLSNFIEFAVMQYLSSVQYVDNDEMDEILQDTELVQNLKDGMKELERGEYTLV</sequence>
<evidence type="ECO:0000313" key="1">
    <source>
        <dbReference type="EMBL" id="RWX47113.1"/>
    </source>
</evidence>
<gene>
    <name evidence="1" type="ORF">H206_00155</name>
</gene>
<dbReference type="Proteomes" id="UP000287853">
    <property type="component" value="Unassembled WGS sequence"/>
</dbReference>
<evidence type="ECO:0008006" key="3">
    <source>
        <dbReference type="Google" id="ProtNLM"/>
    </source>
</evidence>
<keyword evidence="2" id="KW-1185">Reference proteome</keyword>
<protein>
    <recommendedName>
        <fullName evidence="3">CopG family transcriptional regulator</fullName>
    </recommendedName>
</protein>
<proteinExistence type="predicted"/>
<dbReference type="EMBL" id="MTKO01000041">
    <property type="protein sequence ID" value="RWX47113.1"/>
    <property type="molecule type" value="Genomic_DNA"/>
</dbReference>
<evidence type="ECO:0000313" key="2">
    <source>
        <dbReference type="Proteomes" id="UP000287853"/>
    </source>
</evidence>
<dbReference type="GO" id="GO:0006355">
    <property type="term" value="P:regulation of DNA-templated transcription"/>
    <property type="evidence" value="ECO:0007669"/>
    <property type="project" value="InterPro"/>
</dbReference>
<organism evidence="1 2">
    <name type="scientific">Candidatus Electrothrix aarhusensis</name>
    <dbReference type="NCBI Taxonomy" id="1859131"/>
    <lineage>
        <taxon>Bacteria</taxon>
        <taxon>Pseudomonadati</taxon>
        <taxon>Thermodesulfobacteriota</taxon>
        <taxon>Desulfobulbia</taxon>
        <taxon>Desulfobulbales</taxon>
        <taxon>Desulfobulbaceae</taxon>
        <taxon>Candidatus Electrothrix</taxon>
    </lineage>
</organism>
<reference evidence="1 2" key="1">
    <citation type="submission" date="2017-01" db="EMBL/GenBank/DDBJ databases">
        <title>The cable genome- insights into the physiology and evolution of filamentous bacteria capable of sulfide oxidation via long distance electron transfer.</title>
        <authorList>
            <person name="Schreiber L."/>
            <person name="Bjerg J.T."/>
            <person name="Boggild A."/>
            <person name="Van De Vossenberg J."/>
            <person name="Meysman F."/>
            <person name="Nielsen L.P."/>
            <person name="Schramm A."/>
            <person name="Kjeldsen K.U."/>
        </authorList>
    </citation>
    <scope>NUCLEOTIDE SEQUENCE [LARGE SCALE GENOMIC DNA]</scope>
    <source>
        <strain evidence="1">MCF</strain>
    </source>
</reference>
<dbReference type="AlphaFoldDB" id="A0A444J264"/>
<name>A0A444J264_9BACT</name>
<accession>A0A444J264</accession>
<dbReference type="SUPFAM" id="SSF47598">
    <property type="entry name" value="Ribbon-helix-helix"/>
    <property type="match status" value="1"/>
</dbReference>
<dbReference type="InterPro" id="IPR010985">
    <property type="entry name" value="Ribbon_hlx_hlx"/>
</dbReference>